<evidence type="ECO:0000313" key="2">
    <source>
        <dbReference type="EMBL" id="CAH3020076.1"/>
    </source>
</evidence>
<proteinExistence type="predicted"/>
<dbReference type="Proteomes" id="UP001159427">
    <property type="component" value="Unassembled WGS sequence"/>
</dbReference>
<dbReference type="EMBL" id="CALNXI010000135">
    <property type="protein sequence ID" value="CAH3020076.1"/>
    <property type="molecule type" value="Genomic_DNA"/>
</dbReference>
<dbReference type="SMART" id="SM01052">
    <property type="entry name" value="CAP_GLY"/>
    <property type="match status" value="1"/>
</dbReference>
<dbReference type="InterPro" id="IPR000938">
    <property type="entry name" value="CAP-Gly_domain"/>
</dbReference>
<dbReference type="SUPFAM" id="SSF74924">
    <property type="entry name" value="Cap-Gly domain"/>
    <property type="match status" value="1"/>
</dbReference>
<keyword evidence="3" id="KW-1185">Reference proteome</keyword>
<dbReference type="PROSITE" id="PS50245">
    <property type="entry name" value="CAP_GLY_2"/>
    <property type="match status" value="1"/>
</dbReference>
<comment type="caution">
    <text evidence="2">The sequence shown here is derived from an EMBL/GenBank/DDBJ whole genome shotgun (WGS) entry which is preliminary data.</text>
</comment>
<accession>A0ABN8LW93</accession>
<evidence type="ECO:0000313" key="3">
    <source>
        <dbReference type="Proteomes" id="UP001159427"/>
    </source>
</evidence>
<feature type="domain" description="CAP-Gly" evidence="1">
    <location>
        <begin position="109"/>
        <end position="153"/>
    </location>
</feature>
<evidence type="ECO:0000259" key="1">
    <source>
        <dbReference type="PROSITE" id="PS50245"/>
    </source>
</evidence>
<sequence length="246" mass="27641">MKSTPTPLLKGEILEALPEREQPNDSTRIVLAVIDREKIRLECHLEDVRRLTNEDADLLLAICSVGLRYQCYFDRKRLDFGRQISPGSQVFVEVKGVSKKLHGTVWYVGELVGLRGTMFGVELTKNPGQGTSDGTFRKKRYFVCALDSGVFVALDKLTPFEDSDSKVHVPVRHRVNIERKVNIVRHEVNIDERVVTFAGDAPVRGTVGYIGEDKDSNGQIHTIVAQLTADQQQESAILVVYCIEFL</sequence>
<organism evidence="2 3">
    <name type="scientific">Porites evermanni</name>
    <dbReference type="NCBI Taxonomy" id="104178"/>
    <lineage>
        <taxon>Eukaryota</taxon>
        <taxon>Metazoa</taxon>
        <taxon>Cnidaria</taxon>
        <taxon>Anthozoa</taxon>
        <taxon>Hexacorallia</taxon>
        <taxon>Scleractinia</taxon>
        <taxon>Fungiina</taxon>
        <taxon>Poritidae</taxon>
        <taxon>Porites</taxon>
    </lineage>
</organism>
<dbReference type="InterPro" id="IPR036859">
    <property type="entry name" value="CAP-Gly_dom_sf"/>
</dbReference>
<dbReference type="Pfam" id="PF01302">
    <property type="entry name" value="CAP_GLY"/>
    <property type="match status" value="1"/>
</dbReference>
<dbReference type="Gene3D" id="2.30.30.190">
    <property type="entry name" value="CAP Gly-rich-like domain"/>
    <property type="match status" value="1"/>
</dbReference>
<name>A0ABN8LW93_9CNID</name>
<reference evidence="2 3" key="1">
    <citation type="submission" date="2022-05" db="EMBL/GenBank/DDBJ databases">
        <authorList>
            <consortium name="Genoscope - CEA"/>
            <person name="William W."/>
        </authorList>
    </citation>
    <scope>NUCLEOTIDE SEQUENCE [LARGE SCALE GENOMIC DNA]</scope>
</reference>
<protein>
    <recommendedName>
        <fullName evidence="1">CAP-Gly domain-containing protein</fullName>
    </recommendedName>
</protein>
<gene>
    <name evidence="2" type="ORF">PEVE_00005505</name>
</gene>